<reference evidence="1 2" key="1">
    <citation type="journal article" date="2014" name="Nat. Genet.">
        <title>Genome sequence of the hot pepper provides insights into the evolution of pungency in Capsicum species.</title>
        <authorList>
            <person name="Kim S."/>
            <person name="Park M."/>
            <person name="Yeom S.I."/>
            <person name="Kim Y.M."/>
            <person name="Lee J.M."/>
            <person name="Lee H.A."/>
            <person name="Seo E."/>
            <person name="Choi J."/>
            <person name="Cheong K."/>
            <person name="Kim K.T."/>
            <person name="Jung K."/>
            <person name="Lee G.W."/>
            <person name="Oh S.K."/>
            <person name="Bae C."/>
            <person name="Kim S.B."/>
            <person name="Lee H.Y."/>
            <person name="Kim S.Y."/>
            <person name="Kim M.S."/>
            <person name="Kang B.C."/>
            <person name="Jo Y.D."/>
            <person name="Yang H.B."/>
            <person name="Jeong H.J."/>
            <person name="Kang W.H."/>
            <person name="Kwon J.K."/>
            <person name="Shin C."/>
            <person name="Lim J.Y."/>
            <person name="Park J.H."/>
            <person name="Huh J.H."/>
            <person name="Kim J.S."/>
            <person name="Kim B.D."/>
            <person name="Cohen O."/>
            <person name="Paran I."/>
            <person name="Suh M.C."/>
            <person name="Lee S.B."/>
            <person name="Kim Y.K."/>
            <person name="Shin Y."/>
            <person name="Noh S.J."/>
            <person name="Park J."/>
            <person name="Seo Y.S."/>
            <person name="Kwon S.Y."/>
            <person name="Kim H.A."/>
            <person name="Park J.M."/>
            <person name="Kim H.J."/>
            <person name="Choi S.B."/>
            <person name="Bosland P.W."/>
            <person name="Reeves G."/>
            <person name="Jo S.H."/>
            <person name="Lee B.W."/>
            <person name="Cho H.T."/>
            <person name="Choi H.S."/>
            <person name="Lee M.S."/>
            <person name="Yu Y."/>
            <person name="Do Choi Y."/>
            <person name="Park B.S."/>
            <person name="van Deynze A."/>
            <person name="Ashrafi H."/>
            <person name="Hill T."/>
            <person name="Kim W.T."/>
            <person name="Pai H.S."/>
            <person name="Ahn H.K."/>
            <person name="Yeam I."/>
            <person name="Giovannoni J.J."/>
            <person name="Rose J.K."/>
            <person name="Sorensen I."/>
            <person name="Lee S.J."/>
            <person name="Kim R.W."/>
            <person name="Choi I.Y."/>
            <person name="Choi B.S."/>
            <person name="Lim J.S."/>
            <person name="Lee Y.H."/>
            <person name="Choi D."/>
        </authorList>
    </citation>
    <scope>NUCLEOTIDE SEQUENCE [LARGE SCALE GENOMIC DNA]</scope>
    <source>
        <strain evidence="2">cv. CM334</strain>
    </source>
</reference>
<organism evidence="1 2">
    <name type="scientific">Capsicum annuum</name>
    <name type="common">Capsicum pepper</name>
    <dbReference type="NCBI Taxonomy" id="4072"/>
    <lineage>
        <taxon>Eukaryota</taxon>
        <taxon>Viridiplantae</taxon>
        <taxon>Streptophyta</taxon>
        <taxon>Embryophyta</taxon>
        <taxon>Tracheophyta</taxon>
        <taxon>Spermatophyta</taxon>
        <taxon>Magnoliopsida</taxon>
        <taxon>eudicotyledons</taxon>
        <taxon>Gunneridae</taxon>
        <taxon>Pentapetalae</taxon>
        <taxon>asterids</taxon>
        <taxon>lamiids</taxon>
        <taxon>Solanales</taxon>
        <taxon>Solanaceae</taxon>
        <taxon>Solanoideae</taxon>
        <taxon>Capsiceae</taxon>
        <taxon>Capsicum</taxon>
    </lineage>
</organism>
<dbReference type="PANTHER" id="PTHR16134">
    <property type="entry name" value="F-BOX/TPR REPEAT PROTEIN POF3"/>
    <property type="match status" value="1"/>
</dbReference>
<dbReference type="Proteomes" id="UP000222542">
    <property type="component" value="Unassembled WGS sequence"/>
</dbReference>
<dbReference type="InterPro" id="IPR032675">
    <property type="entry name" value="LRR_dom_sf"/>
</dbReference>
<dbReference type="SUPFAM" id="SSF52047">
    <property type="entry name" value="RNI-like"/>
    <property type="match status" value="1"/>
</dbReference>
<dbReference type="EMBL" id="AYRZ02002777">
    <property type="protein sequence ID" value="PHT57491.1"/>
    <property type="molecule type" value="Genomic_DNA"/>
</dbReference>
<dbReference type="AlphaFoldDB" id="A0A2G2XJL4"/>
<dbReference type="InterPro" id="IPR006553">
    <property type="entry name" value="Leu-rich_rpt_Cys-con_subtyp"/>
</dbReference>
<evidence type="ECO:0000313" key="2">
    <source>
        <dbReference type="Proteomes" id="UP000222542"/>
    </source>
</evidence>
<name>A0A2G2XJL4_CAPAN</name>
<comment type="caution">
    <text evidence="1">The sequence shown here is derived from an EMBL/GenBank/DDBJ whole genome shotgun (WGS) entry which is preliminary data.</text>
</comment>
<gene>
    <name evidence="1" type="ORF">T459_35538</name>
</gene>
<evidence type="ECO:0000313" key="1">
    <source>
        <dbReference type="EMBL" id="PHT57491.1"/>
    </source>
</evidence>
<dbReference type="Gramene" id="PHT57491">
    <property type="protein sequence ID" value="PHT57491"/>
    <property type="gene ID" value="T459_35538"/>
</dbReference>
<dbReference type="GO" id="GO:0019005">
    <property type="term" value="C:SCF ubiquitin ligase complex"/>
    <property type="evidence" value="ECO:0000318"/>
    <property type="project" value="GO_Central"/>
</dbReference>
<dbReference type="SMART" id="SM00367">
    <property type="entry name" value="LRR_CC"/>
    <property type="match status" value="3"/>
</dbReference>
<sequence>MTILQLPTGGLGVGSNLPNWLSILYFKSFGMDVMHVLDYIEDSGLQEIVNSCMELQELRVFPSDPFSPGPNVSLTEQVLVAISVGCPKLQSVLYFCRQMTNDALVTIARNRPNMIRFRLCIIEPQTPDYSTLEPHDAGFWAIVQHCKELRRLSLSVLLTDRVFEYIGVHAKKLEMLSLVFAGDRDLGLHYVLSGCENLRKLEIRDCPFGDEALLANAIPLDV</sequence>
<accession>A0A2G2XJL4</accession>
<dbReference type="Gene3D" id="3.80.10.10">
    <property type="entry name" value="Ribonuclease Inhibitor"/>
    <property type="match status" value="1"/>
</dbReference>
<dbReference type="PANTHER" id="PTHR16134:SF79">
    <property type="entry name" value="TIR1"/>
    <property type="match status" value="1"/>
</dbReference>
<reference evidence="1 2" key="2">
    <citation type="journal article" date="2017" name="Genome Biol.">
        <title>New reference genome sequences of hot pepper reveal the massive evolution of plant disease-resistance genes by retroduplication.</title>
        <authorList>
            <person name="Kim S."/>
            <person name="Park J."/>
            <person name="Yeom S.I."/>
            <person name="Kim Y.M."/>
            <person name="Seo E."/>
            <person name="Kim K.T."/>
            <person name="Kim M.S."/>
            <person name="Lee J.M."/>
            <person name="Cheong K."/>
            <person name="Shin H.S."/>
            <person name="Kim S.B."/>
            <person name="Han K."/>
            <person name="Lee J."/>
            <person name="Park M."/>
            <person name="Lee H.A."/>
            <person name="Lee H.Y."/>
            <person name="Lee Y."/>
            <person name="Oh S."/>
            <person name="Lee J.H."/>
            <person name="Choi E."/>
            <person name="Choi E."/>
            <person name="Lee S.E."/>
            <person name="Jeon J."/>
            <person name="Kim H."/>
            <person name="Choi G."/>
            <person name="Song H."/>
            <person name="Lee J."/>
            <person name="Lee S.C."/>
            <person name="Kwon J.K."/>
            <person name="Lee H.Y."/>
            <person name="Koo N."/>
            <person name="Hong Y."/>
            <person name="Kim R.W."/>
            <person name="Kang W.H."/>
            <person name="Huh J.H."/>
            <person name="Kang B.C."/>
            <person name="Yang T.J."/>
            <person name="Lee Y.H."/>
            <person name="Bennetzen J.L."/>
            <person name="Choi D."/>
        </authorList>
    </citation>
    <scope>NUCLEOTIDE SEQUENCE [LARGE SCALE GENOMIC DNA]</scope>
    <source>
        <strain evidence="2">cv. CM334</strain>
    </source>
</reference>
<dbReference type="GO" id="GO:0031146">
    <property type="term" value="P:SCF-dependent proteasomal ubiquitin-dependent protein catabolic process"/>
    <property type="evidence" value="ECO:0000318"/>
    <property type="project" value="GO_Central"/>
</dbReference>
<protein>
    <submittedName>
        <fullName evidence="1">Protein TRANSPORT INHIBITOR RESPONSE 1</fullName>
    </submittedName>
</protein>
<keyword evidence="2" id="KW-1185">Reference proteome</keyword>
<proteinExistence type="predicted"/>